<protein>
    <submittedName>
        <fullName evidence="1">Uncharacterized protein</fullName>
    </submittedName>
</protein>
<dbReference type="RefSeq" id="WP_015068534.1">
    <property type="nucleotide sequence ID" value="NZ_CAKMLI010000020.1"/>
</dbReference>
<organism evidence="1 2">
    <name type="scientific">Alteromonas mediterranea</name>
    <dbReference type="NCBI Taxonomy" id="314275"/>
    <lineage>
        <taxon>Bacteria</taxon>
        <taxon>Pseudomonadati</taxon>
        <taxon>Pseudomonadota</taxon>
        <taxon>Gammaproteobacteria</taxon>
        <taxon>Alteromonadales</taxon>
        <taxon>Alteromonadaceae</taxon>
        <taxon>Alteromonas/Salinimonas group</taxon>
        <taxon>Alteromonas</taxon>
    </lineage>
</organism>
<dbReference type="EMBL" id="CP013929">
    <property type="protein sequence ID" value="AMJ80718.1"/>
    <property type="molecule type" value="Genomic_DNA"/>
</dbReference>
<evidence type="ECO:0000313" key="1">
    <source>
        <dbReference type="EMBL" id="AMJ80718.1"/>
    </source>
</evidence>
<gene>
    <name evidence="1" type="ORF">AV942_20250</name>
</gene>
<dbReference type="AlphaFoldDB" id="A0AAC8XNZ1"/>
<evidence type="ECO:0000313" key="2">
    <source>
        <dbReference type="Proteomes" id="UP000061468"/>
    </source>
</evidence>
<sequence length="211" mass="23660">MPLLLGNHDKNIITATDVIETEPLSWSTKEIVIPGLEQDNKAQAITFEFAEGKGMVVIERGGNAIANFNYNILPAHHPLAQAFKPQRQVAQIVSALVDEDYRGIGISHLCYSMLSQRYIVCSDEQQTIEGAALWYFKIPQIDQISMHIVYRYDQTDFTIDTWANQDAWSGDRGLVNFAIDNGIPASHFDDHSKTVFVAVSETKSTTRIKTN</sequence>
<dbReference type="Proteomes" id="UP000061468">
    <property type="component" value="Plasmid pAMEDUM8_300"/>
</dbReference>
<dbReference type="GeneID" id="56269156"/>
<reference evidence="1 2" key="1">
    <citation type="submission" date="2015-12" db="EMBL/GenBank/DDBJ databases">
        <title>Intraspecies pangenome expansion in the marine bacterium Alteromonas.</title>
        <authorList>
            <person name="Lopez-Perez M."/>
            <person name="Rodriguez-Valera F."/>
        </authorList>
    </citation>
    <scope>NUCLEOTIDE SEQUENCE [LARGE SCALE GENOMIC DNA]</scope>
    <source>
        <strain evidence="1 2">UM8</strain>
        <plasmid evidence="1 2">pAMEDUM8_300</plasmid>
    </source>
</reference>
<proteinExistence type="predicted"/>
<geneLocation type="plasmid" evidence="1 2">
    <name>pAMEDUM8_300</name>
</geneLocation>
<name>A0AAC8XNZ1_9ALTE</name>
<accession>A0AAC8XNZ1</accession>
<keyword evidence="1" id="KW-0614">Plasmid</keyword>